<reference evidence="5" key="1">
    <citation type="journal article" date="2020" name="Mol. Plant Microbe Interact.">
        <title>Genome Sequence of the Biocontrol Agent Coniothyrium minitans strain Conio (IMI 134523).</title>
        <authorList>
            <person name="Patel D."/>
            <person name="Shittu T.A."/>
            <person name="Baroncelli R."/>
            <person name="Muthumeenakshi S."/>
            <person name="Osborne T.H."/>
            <person name="Janganan T.K."/>
            <person name="Sreenivasaprasad S."/>
        </authorList>
    </citation>
    <scope>NUCLEOTIDE SEQUENCE</scope>
    <source>
        <strain evidence="5">Conio</strain>
    </source>
</reference>
<dbReference type="EMBL" id="WJXW01000009">
    <property type="protein sequence ID" value="KAF9733454.1"/>
    <property type="molecule type" value="Genomic_DNA"/>
</dbReference>
<comment type="caution">
    <text evidence="5">The sequence shown here is derived from an EMBL/GenBank/DDBJ whole genome shotgun (WGS) entry which is preliminary data.</text>
</comment>
<evidence type="ECO:0000313" key="5">
    <source>
        <dbReference type="EMBL" id="KAF9733454.1"/>
    </source>
</evidence>
<dbReference type="GO" id="GO:0016618">
    <property type="term" value="F:hydroxypyruvate reductase [NAD(P)H] activity"/>
    <property type="evidence" value="ECO:0007669"/>
    <property type="project" value="TreeGrafter"/>
</dbReference>
<dbReference type="GO" id="GO:0051287">
    <property type="term" value="F:NAD binding"/>
    <property type="evidence" value="ECO:0007669"/>
    <property type="project" value="InterPro"/>
</dbReference>
<proteinExistence type="inferred from homology"/>
<dbReference type="PANTHER" id="PTHR10996">
    <property type="entry name" value="2-HYDROXYACID DEHYDROGENASE-RELATED"/>
    <property type="match status" value="1"/>
</dbReference>
<protein>
    <submittedName>
        <fullName evidence="5">Glycerate-and formate-dehydrogenase</fullName>
    </submittedName>
</protein>
<dbReference type="GO" id="GO:0030267">
    <property type="term" value="F:glyoxylate reductase (NADPH) activity"/>
    <property type="evidence" value="ECO:0007669"/>
    <property type="project" value="TreeGrafter"/>
</dbReference>
<sequence>MGSMPHRRPHIVCLGTPRYAGADYLSAFSQTFEYSVLNATNRAETIAQIPLLVAGKGPIHGLIIRMGTPPYEPFDAGLLSGLLPHVKIIASASAGYNKFDGDWMSANVITFCNSVNAVAEATADMAERAAKHELCGAQREGGDVTGRDPAGLTLGIVGMGGIGKHLAKKATVFNMNIAYHNRTRLPALEEKALNTTYHDGAFLVNTARGAIVDEYALKEALVRGLDVLCDEPGADTWFLSQENVVVQPHLGRLTNVAFRKAERECFENVRAFFDEGQARSPVNAEKVRK</sequence>
<accession>A0A9P6GDK0</accession>
<dbReference type="Proteomes" id="UP000756921">
    <property type="component" value="Unassembled WGS sequence"/>
</dbReference>
<dbReference type="OrthoDB" id="9991913at2759"/>
<evidence type="ECO:0000313" key="6">
    <source>
        <dbReference type="Proteomes" id="UP000756921"/>
    </source>
</evidence>
<dbReference type="InterPro" id="IPR006139">
    <property type="entry name" value="D-isomer_2_OHA_DH_cat_dom"/>
</dbReference>
<dbReference type="Pfam" id="PF00389">
    <property type="entry name" value="2-Hacid_dh"/>
    <property type="match status" value="1"/>
</dbReference>
<gene>
    <name evidence="5" type="ORF">PMIN01_09137</name>
</gene>
<organism evidence="5 6">
    <name type="scientific">Paraphaeosphaeria minitans</name>
    <dbReference type="NCBI Taxonomy" id="565426"/>
    <lineage>
        <taxon>Eukaryota</taxon>
        <taxon>Fungi</taxon>
        <taxon>Dikarya</taxon>
        <taxon>Ascomycota</taxon>
        <taxon>Pezizomycotina</taxon>
        <taxon>Dothideomycetes</taxon>
        <taxon>Pleosporomycetidae</taxon>
        <taxon>Pleosporales</taxon>
        <taxon>Massarineae</taxon>
        <taxon>Didymosphaeriaceae</taxon>
        <taxon>Paraphaeosphaeria</taxon>
    </lineage>
</organism>
<feature type="domain" description="D-isomer specific 2-hydroxyacid dehydrogenase NAD-binding" evidence="4">
    <location>
        <begin position="134"/>
        <end position="196"/>
    </location>
</feature>
<keyword evidence="1 2" id="KW-0560">Oxidoreductase</keyword>
<evidence type="ECO:0000256" key="2">
    <source>
        <dbReference type="RuleBase" id="RU003719"/>
    </source>
</evidence>
<dbReference type="InterPro" id="IPR050223">
    <property type="entry name" value="D-isomer_2-hydroxyacid_DH"/>
</dbReference>
<dbReference type="Gene3D" id="3.40.50.720">
    <property type="entry name" value="NAD(P)-binding Rossmann-like Domain"/>
    <property type="match status" value="4"/>
</dbReference>
<dbReference type="InterPro" id="IPR006140">
    <property type="entry name" value="D-isomer_DH_NAD-bd"/>
</dbReference>
<dbReference type="Pfam" id="PF02826">
    <property type="entry name" value="2-Hacid_dh_C"/>
    <property type="match status" value="2"/>
</dbReference>
<dbReference type="GO" id="GO:0005829">
    <property type="term" value="C:cytosol"/>
    <property type="evidence" value="ECO:0007669"/>
    <property type="project" value="TreeGrafter"/>
</dbReference>
<dbReference type="InterPro" id="IPR036291">
    <property type="entry name" value="NAD(P)-bd_dom_sf"/>
</dbReference>
<comment type="similarity">
    <text evidence="2">Belongs to the D-isomer specific 2-hydroxyacid dehydrogenase family.</text>
</comment>
<name>A0A9P6GDK0_9PLEO</name>
<keyword evidence="6" id="KW-1185">Reference proteome</keyword>
<evidence type="ECO:0000259" key="3">
    <source>
        <dbReference type="Pfam" id="PF00389"/>
    </source>
</evidence>
<dbReference type="AlphaFoldDB" id="A0A9P6GDK0"/>
<evidence type="ECO:0000259" key="4">
    <source>
        <dbReference type="Pfam" id="PF02826"/>
    </source>
</evidence>
<feature type="domain" description="D-isomer specific 2-hydroxyacid dehydrogenase NAD-binding" evidence="4">
    <location>
        <begin position="198"/>
        <end position="251"/>
    </location>
</feature>
<feature type="domain" description="D-isomer specific 2-hydroxyacid dehydrogenase catalytic" evidence="3">
    <location>
        <begin position="55"/>
        <end position="283"/>
    </location>
</feature>
<evidence type="ECO:0000256" key="1">
    <source>
        <dbReference type="ARBA" id="ARBA00023002"/>
    </source>
</evidence>
<dbReference type="PANTHER" id="PTHR10996:SF269">
    <property type="entry name" value="HYPOTHETICAL D-ISOMER SPECIFIC 2-HYDROXYACID DEHYDROGENASE (EUROFUNG)"/>
    <property type="match status" value="1"/>
</dbReference>
<dbReference type="SUPFAM" id="SSF52283">
    <property type="entry name" value="Formate/glycerate dehydrogenase catalytic domain-like"/>
    <property type="match status" value="1"/>
</dbReference>
<dbReference type="SUPFAM" id="SSF51735">
    <property type="entry name" value="NAD(P)-binding Rossmann-fold domains"/>
    <property type="match status" value="1"/>
</dbReference>